<evidence type="ECO:0000313" key="6">
    <source>
        <dbReference type="EMBL" id="KAG2436839.1"/>
    </source>
</evidence>
<dbReference type="GO" id="GO:0030199">
    <property type="term" value="P:collagen fibril organization"/>
    <property type="evidence" value="ECO:0007669"/>
    <property type="project" value="TreeGrafter"/>
</dbReference>
<feature type="compositionally biased region" description="Low complexity" evidence="4">
    <location>
        <begin position="28"/>
        <end position="50"/>
    </location>
</feature>
<evidence type="ECO:0000313" key="7">
    <source>
        <dbReference type="Proteomes" id="UP000650467"/>
    </source>
</evidence>
<dbReference type="FunFam" id="3.10.250.10:FF:000001">
    <property type="entry name" value="Lysyl oxidase 4 isoform X1"/>
    <property type="match status" value="1"/>
</dbReference>
<gene>
    <name evidence="6" type="ORF">HXX76_006360</name>
</gene>
<dbReference type="EMBL" id="JAEHOC010000012">
    <property type="protein sequence ID" value="KAG2436839.1"/>
    <property type="molecule type" value="Genomic_DNA"/>
</dbReference>
<name>A0A835T0Z8_CHLIN</name>
<dbReference type="Pfam" id="PF00530">
    <property type="entry name" value="SRCR"/>
    <property type="match status" value="1"/>
</dbReference>
<dbReference type="SUPFAM" id="SSF56487">
    <property type="entry name" value="SRCR-like"/>
    <property type="match status" value="1"/>
</dbReference>
<dbReference type="GO" id="GO:0006310">
    <property type="term" value="P:DNA recombination"/>
    <property type="evidence" value="ECO:0007669"/>
    <property type="project" value="UniProtKB-KW"/>
</dbReference>
<dbReference type="InterPro" id="IPR013762">
    <property type="entry name" value="Integrase-like_cat_sf"/>
</dbReference>
<evidence type="ECO:0000256" key="2">
    <source>
        <dbReference type="ARBA" id="ARBA00023157"/>
    </source>
</evidence>
<sequence>MGYTSPASSSFRVSSGSSAGVNVNGVFVGPGSPRSGPGSIPSVGPSNSIGQLGLPQPVTDVPLGYLGQLRLAQALPYTSASGPPLSQSDQISGYKEGLDAAHELRQSALAPATITRQDKAMGELWGWPNRYRPGVTPATCTDEELAAYVMKGWLPSHHSRSSPDAAAGPSALKSHLSALSGCLSRVGRRGPYDPATKSGNPCESAVIEDLRTAYQREQVQAGYSEVSAVPMTEAKYRALAFYLWSQADTAAFGSLGCLVLLRDLLCVLLMWQTAVRGHDVGKLGLGDFVDPNNPALPYQGFPLSPPWTWGSYLGPVLCFRERGTKTYKLARAPPVYLAPDLWEPRLSVPRVLALYLALCSAPDAPPGSRVQDLLFRPLTPDQRGFKDAPLSSSSMGARLRLHLHAAGLYGGETVHSFRRGALQNAQATGLPEASLLEKGWPATAFAQDNLNFGQVATALELYARSGSNWIDYSAGSVGYVWIYSKAVEDYYPFCLPDGNGSVPWDAGAAMYACRAAGFDKGAQVATGNGTAYRRVGFGSPRPHVLNLTCPLGASGSLQNCSATVVDSAVCGAMAAVMCQNESPPPAPPSPPPSPPSPPSPPLPPPSPPAAPSPPPLPQPPSPAPPPRPPSPPLPPAPPSPPSPPPREGMVRLVGGFTPYEGRLEMFLNGSYGSVCDDSFSAASARVVCRQLGMGGGAALCCGAFGPAPASAPIMLDEVACSGEETGLDACDAGTWGYHDCEPGEAAAVRCDSPTVAVDTVAEFKVTRPQFFTDSTVGAGGMITTRHVIVQRKGRMSTGYQVSPGWVDSAWLDVARYTNEDDGYRQVLHVIDIAEGWQPAKGVMEPGGPAVAGWRWKHGSVGFTDGYSPSVFPELVAAESAVQGGGINATYQLVYELDDKVMFSYPSERRLVAVHPRATAPLAVYVQLESSSHPGGVQALLLQRVEGDNVWTVAYLSMTSEVIQSRRRFFVFMDNTTRDTWGCPQSAAGDSSQQNLVASPPPAQPPAASAGSSSNSGSSEDIGTEASQVAASNPIAAGQTVAPPAAATAEQPTHVCQLRLVGCGSSGAVAAANATASEQQAVCIREAELHCWEEETVAAAAPGGSRSDSSNVLVEVGAALMPHLNHSGIRVVAPTAATSPSAQASSGNGSSGSNTTPPLTSHWGITIVGTSSSRLVLDASVIADVPLSPGGPLLSCRGCRDVTLRQTELRNLTAPNVSSQPLAYGAVLLGDTQTVLLEDFKCMDVRGSTSGWSCMLVAAPAADAEMQSSVGVRLVRTTFTGNQVVVGAPTNTPLPPSLDAAARAAASQLLAASTNGDTQGAGALAVIKLDSDGASAVGNSSTEGSVSSSVRPVQINVSDSHFSDNAGGTGAAIFTGPGLEVWFSSRASNFTSNQAVYRGGAVACAGSVRDLHFMSGCLIADNTAVKGGAVVQVFGEVNLFRLTSGCHASRNIPGEGARGGLLHADSYLDNVVFDNVTIQGHGMSTATLGSLCWT</sequence>
<dbReference type="GO" id="GO:0016020">
    <property type="term" value="C:membrane"/>
    <property type="evidence" value="ECO:0007669"/>
    <property type="project" value="InterPro"/>
</dbReference>
<dbReference type="GO" id="GO:0015074">
    <property type="term" value="P:DNA integration"/>
    <property type="evidence" value="ECO:0007669"/>
    <property type="project" value="InterPro"/>
</dbReference>
<keyword evidence="2" id="KW-1015">Disulfide bond</keyword>
<keyword evidence="3" id="KW-0233">DNA recombination</keyword>
<dbReference type="SUPFAM" id="SSF51126">
    <property type="entry name" value="Pectin lyase-like"/>
    <property type="match status" value="1"/>
</dbReference>
<dbReference type="GO" id="GO:0003677">
    <property type="term" value="F:DNA binding"/>
    <property type="evidence" value="ECO:0007669"/>
    <property type="project" value="InterPro"/>
</dbReference>
<feature type="domain" description="SRCR" evidence="5">
    <location>
        <begin position="650"/>
        <end position="751"/>
    </location>
</feature>
<feature type="region of interest" description="Disordered" evidence="4">
    <location>
        <begin position="1136"/>
        <end position="1157"/>
    </location>
</feature>
<feature type="region of interest" description="Disordered" evidence="4">
    <location>
        <begin position="981"/>
        <end position="1026"/>
    </location>
</feature>
<dbReference type="Gene3D" id="3.10.250.10">
    <property type="entry name" value="SRCR-like domain"/>
    <property type="match status" value="1"/>
</dbReference>
<feature type="domain" description="SRCR" evidence="5">
    <location>
        <begin position="461"/>
        <end position="579"/>
    </location>
</feature>
<dbReference type="InterPro" id="IPR036772">
    <property type="entry name" value="SRCR-like_dom_sf"/>
</dbReference>
<dbReference type="InterPro" id="IPR011010">
    <property type="entry name" value="DNA_brk_join_enz"/>
</dbReference>
<dbReference type="GO" id="GO:0004720">
    <property type="term" value="F:protein-lysine 6-oxidase activity"/>
    <property type="evidence" value="ECO:0007669"/>
    <property type="project" value="TreeGrafter"/>
</dbReference>
<dbReference type="OrthoDB" id="546682at2759"/>
<dbReference type="Proteomes" id="UP000650467">
    <property type="component" value="Unassembled WGS sequence"/>
</dbReference>
<dbReference type="InterPro" id="IPR011050">
    <property type="entry name" value="Pectin_lyase_fold/virulence"/>
</dbReference>
<feature type="region of interest" description="Disordered" evidence="4">
    <location>
        <begin position="28"/>
        <end position="53"/>
    </location>
</feature>
<dbReference type="PANTHER" id="PTHR45817:SF8">
    <property type="entry name" value="LYSYL OXIDASE HOMOLOG 1"/>
    <property type="match status" value="1"/>
</dbReference>
<dbReference type="SUPFAM" id="SSF56349">
    <property type="entry name" value="DNA breaking-rejoining enzymes"/>
    <property type="match status" value="1"/>
</dbReference>
<dbReference type="PROSITE" id="PS50287">
    <property type="entry name" value="SRCR_2"/>
    <property type="match status" value="2"/>
</dbReference>
<dbReference type="InterPro" id="IPR050912">
    <property type="entry name" value="LOX-like_protein"/>
</dbReference>
<reference evidence="6" key="1">
    <citation type="journal article" date="2020" name="bioRxiv">
        <title>Comparative genomics of Chlamydomonas.</title>
        <authorList>
            <person name="Craig R.J."/>
            <person name="Hasan A.R."/>
            <person name="Ness R.W."/>
            <person name="Keightley P.D."/>
        </authorList>
    </citation>
    <scope>NUCLEOTIDE SEQUENCE</scope>
    <source>
        <strain evidence="6">SAG 7.73</strain>
    </source>
</reference>
<proteinExistence type="predicted"/>
<evidence type="ECO:0000256" key="1">
    <source>
        <dbReference type="ARBA" id="ARBA00022729"/>
    </source>
</evidence>
<accession>A0A835T0Z8</accession>
<dbReference type="InterPro" id="IPR001190">
    <property type="entry name" value="SRCR"/>
</dbReference>
<protein>
    <recommendedName>
        <fullName evidence="5">SRCR domain-containing protein</fullName>
    </recommendedName>
</protein>
<dbReference type="PANTHER" id="PTHR45817">
    <property type="entry name" value="LYSYL OXIDASE-LIKE-RELATED"/>
    <property type="match status" value="1"/>
</dbReference>
<dbReference type="GO" id="GO:0005615">
    <property type="term" value="C:extracellular space"/>
    <property type="evidence" value="ECO:0007669"/>
    <property type="project" value="TreeGrafter"/>
</dbReference>
<dbReference type="Gene3D" id="1.10.443.10">
    <property type="entry name" value="Intergrase catalytic core"/>
    <property type="match status" value="1"/>
</dbReference>
<feature type="compositionally biased region" description="Low complexity" evidence="4">
    <location>
        <begin position="1005"/>
        <end position="1018"/>
    </location>
</feature>
<dbReference type="PRINTS" id="PR00258">
    <property type="entry name" value="SPERACTRCPTR"/>
</dbReference>
<organism evidence="6 7">
    <name type="scientific">Chlamydomonas incerta</name>
    <dbReference type="NCBI Taxonomy" id="51695"/>
    <lineage>
        <taxon>Eukaryota</taxon>
        <taxon>Viridiplantae</taxon>
        <taxon>Chlorophyta</taxon>
        <taxon>core chlorophytes</taxon>
        <taxon>Chlorophyceae</taxon>
        <taxon>CS clade</taxon>
        <taxon>Chlamydomonadales</taxon>
        <taxon>Chlamydomonadaceae</taxon>
        <taxon>Chlamydomonas</taxon>
    </lineage>
</organism>
<comment type="caution">
    <text evidence="6">The sequence shown here is derived from an EMBL/GenBank/DDBJ whole genome shotgun (WGS) entry which is preliminary data.</text>
</comment>
<evidence type="ECO:0000256" key="3">
    <source>
        <dbReference type="ARBA" id="ARBA00023172"/>
    </source>
</evidence>
<dbReference type="SMART" id="SM00202">
    <property type="entry name" value="SR"/>
    <property type="match status" value="1"/>
</dbReference>
<evidence type="ECO:0000259" key="5">
    <source>
        <dbReference type="PROSITE" id="PS50287"/>
    </source>
</evidence>
<dbReference type="PRINTS" id="PR01217">
    <property type="entry name" value="PRICHEXTENSN"/>
</dbReference>
<evidence type="ECO:0000256" key="4">
    <source>
        <dbReference type="SAM" id="MobiDB-lite"/>
    </source>
</evidence>
<feature type="compositionally biased region" description="Polar residues" evidence="4">
    <location>
        <begin position="987"/>
        <end position="996"/>
    </location>
</feature>
<keyword evidence="1" id="KW-0732">Signal</keyword>
<feature type="compositionally biased region" description="Pro residues" evidence="4">
    <location>
        <begin position="582"/>
        <end position="646"/>
    </location>
</feature>
<keyword evidence="7" id="KW-1185">Reference proteome</keyword>
<feature type="region of interest" description="Disordered" evidence="4">
    <location>
        <begin position="580"/>
        <end position="650"/>
    </location>
</feature>